<organism evidence="2 3">
    <name type="scientific">Tanacetum coccineum</name>
    <dbReference type="NCBI Taxonomy" id="301880"/>
    <lineage>
        <taxon>Eukaryota</taxon>
        <taxon>Viridiplantae</taxon>
        <taxon>Streptophyta</taxon>
        <taxon>Embryophyta</taxon>
        <taxon>Tracheophyta</taxon>
        <taxon>Spermatophyta</taxon>
        <taxon>Magnoliopsida</taxon>
        <taxon>eudicotyledons</taxon>
        <taxon>Gunneridae</taxon>
        <taxon>Pentapetalae</taxon>
        <taxon>asterids</taxon>
        <taxon>campanulids</taxon>
        <taxon>Asterales</taxon>
        <taxon>Asteraceae</taxon>
        <taxon>Asteroideae</taxon>
        <taxon>Anthemideae</taxon>
        <taxon>Anthemidinae</taxon>
        <taxon>Tanacetum</taxon>
    </lineage>
</organism>
<feature type="compositionally biased region" description="Basic and acidic residues" evidence="1">
    <location>
        <begin position="218"/>
        <end position="228"/>
    </location>
</feature>
<reference evidence="2" key="2">
    <citation type="submission" date="2022-01" db="EMBL/GenBank/DDBJ databases">
        <authorList>
            <person name="Yamashiro T."/>
            <person name="Shiraishi A."/>
            <person name="Satake H."/>
            <person name="Nakayama K."/>
        </authorList>
    </citation>
    <scope>NUCLEOTIDE SEQUENCE</scope>
</reference>
<dbReference type="EMBL" id="BQNB010015319">
    <property type="protein sequence ID" value="GJT38633.1"/>
    <property type="molecule type" value="Genomic_DNA"/>
</dbReference>
<gene>
    <name evidence="2" type="ORF">Tco_0938498</name>
</gene>
<evidence type="ECO:0000313" key="2">
    <source>
        <dbReference type="EMBL" id="GJT38633.1"/>
    </source>
</evidence>
<evidence type="ECO:0000313" key="3">
    <source>
        <dbReference type="Proteomes" id="UP001151760"/>
    </source>
</evidence>
<dbReference type="Proteomes" id="UP001151760">
    <property type="component" value="Unassembled WGS sequence"/>
</dbReference>
<evidence type="ECO:0000256" key="1">
    <source>
        <dbReference type="SAM" id="MobiDB-lite"/>
    </source>
</evidence>
<protein>
    <submittedName>
        <fullName evidence="2">Uncharacterized protein</fullName>
    </submittedName>
</protein>
<sequence length="369" mass="40527">MLLSYSGTCTIGVGTFAPDGISPLPALPIALSPGYIADSKPIEDGLEEDPEMDPVDYVADEEDGSEIVRDSAVAAARQPELTLARGTKLNFMTALEEVKESVADMDQGTRQDSEEFLYASPGYAASTIGLIRAVVLHCVERGAETRALQQKRRDDHDMWTRAIGHIQTLEIARDPEHLDEPGDAVTVSFVTAIKPSTIDSQDVAWMRWPDDEQTEGSGKGHDSHDLGSGRKKTVPTALCAHIQGFLKLMFPGESDEVEKYVGGLPDILGNVMSAIPKTMQKAIELANDLMDQKVHTFVERQAENKSKLNSNPRDNQVQQQPFKRQNVARAYTVGPGEKKEYVRTQPLCTKCNYHHNCRSPAAANNQRAP</sequence>
<keyword evidence="3" id="KW-1185">Reference proteome</keyword>
<name>A0ABQ5DIB1_9ASTR</name>
<accession>A0ABQ5DIB1</accession>
<feature type="region of interest" description="Disordered" evidence="1">
    <location>
        <begin position="210"/>
        <end position="231"/>
    </location>
</feature>
<proteinExistence type="predicted"/>
<feature type="compositionally biased region" description="Polar residues" evidence="1">
    <location>
        <begin position="307"/>
        <end position="323"/>
    </location>
</feature>
<reference evidence="2" key="1">
    <citation type="journal article" date="2022" name="Int. J. Mol. Sci.">
        <title>Draft Genome of Tanacetum Coccineum: Genomic Comparison of Closely Related Tanacetum-Family Plants.</title>
        <authorList>
            <person name="Yamashiro T."/>
            <person name="Shiraishi A."/>
            <person name="Nakayama K."/>
            <person name="Satake H."/>
        </authorList>
    </citation>
    <scope>NUCLEOTIDE SEQUENCE</scope>
</reference>
<feature type="region of interest" description="Disordered" evidence="1">
    <location>
        <begin position="302"/>
        <end position="327"/>
    </location>
</feature>
<comment type="caution">
    <text evidence="2">The sequence shown here is derived from an EMBL/GenBank/DDBJ whole genome shotgun (WGS) entry which is preliminary data.</text>
</comment>